<evidence type="ECO:0000256" key="2">
    <source>
        <dbReference type="ARBA" id="ARBA00023015"/>
    </source>
</evidence>
<dbReference type="GO" id="GO:0005634">
    <property type="term" value="C:nucleus"/>
    <property type="evidence" value="ECO:0007669"/>
    <property type="project" value="UniProtKB-SubCell"/>
</dbReference>
<evidence type="ECO:0000313" key="9">
    <source>
        <dbReference type="EMBL" id="SCW03627.1"/>
    </source>
</evidence>
<dbReference type="SUPFAM" id="SSF55455">
    <property type="entry name" value="SRF-like"/>
    <property type="match status" value="1"/>
</dbReference>
<keyword evidence="2" id="KW-0805">Transcription regulation</keyword>
<feature type="compositionally biased region" description="Basic residues" evidence="7">
    <location>
        <begin position="95"/>
        <end position="104"/>
    </location>
</feature>
<dbReference type="OMA" id="VQRQFHN"/>
<feature type="region of interest" description="Disordered" evidence="7">
    <location>
        <begin position="321"/>
        <end position="374"/>
    </location>
</feature>
<dbReference type="PANTHER" id="PTHR11945">
    <property type="entry name" value="MADS BOX PROTEIN"/>
    <property type="match status" value="1"/>
</dbReference>
<dbReference type="InterPro" id="IPR002100">
    <property type="entry name" value="TF_MADSbox"/>
</dbReference>
<feature type="compositionally biased region" description="Low complexity" evidence="7">
    <location>
        <begin position="446"/>
        <end position="469"/>
    </location>
</feature>
<dbReference type="PROSITE" id="PS50066">
    <property type="entry name" value="MADS_BOX_2"/>
    <property type="match status" value="1"/>
</dbReference>
<dbReference type="GO" id="GO:0000978">
    <property type="term" value="F:RNA polymerase II cis-regulatory region sequence-specific DNA binding"/>
    <property type="evidence" value="ECO:0007669"/>
    <property type="project" value="TreeGrafter"/>
</dbReference>
<dbReference type="AlphaFoldDB" id="A0A1G4MI85"/>
<gene>
    <name evidence="9" type="ORF">LAFE_0G14642G</name>
</gene>
<dbReference type="GO" id="GO:0000981">
    <property type="term" value="F:DNA-binding transcription factor activity, RNA polymerase II-specific"/>
    <property type="evidence" value="ECO:0007669"/>
    <property type="project" value="TreeGrafter"/>
</dbReference>
<comment type="similarity">
    <text evidence="6">Belongs to the MEF2 family.</text>
</comment>
<reference evidence="9 10" key="1">
    <citation type="submission" date="2016-03" db="EMBL/GenBank/DDBJ databases">
        <authorList>
            <person name="Devillers H."/>
        </authorList>
    </citation>
    <scope>NUCLEOTIDE SEQUENCE [LARGE SCALE GENOMIC DNA]</scope>
    <source>
        <strain evidence="9">CBS 6772</strain>
    </source>
</reference>
<dbReference type="OrthoDB" id="1898716at2759"/>
<evidence type="ECO:0000313" key="10">
    <source>
        <dbReference type="Proteomes" id="UP000190831"/>
    </source>
</evidence>
<dbReference type="PRINTS" id="PR00404">
    <property type="entry name" value="MADSDOMAIN"/>
</dbReference>
<proteinExistence type="inferred from homology"/>
<feature type="compositionally biased region" description="Acidic residues" evidence="7">
    <location>
        <begin position="140"/>
        <end position="168"/>
    </location>
</feature>
<feature type="region of interest" description="Disordered" evidence="7">
    <location>
        <begin position="77"/>
        <end position="222"/>
    </location>
</feature>
<dbReference type="GO" id="GO:0046983">
    <property type="term" value="F:protein dimerization activity"/>
    <property type="evidence" value="ECO:0007669"/>
    <property type="project" value="InterPro"/>
</dbReference>
<feature type="compositionally biased region" description="Polar residues" evidence="7">
    <location>
        <begin position="321"/>
        <end position="348"/>
    </location>
</feature>
<name>A0A1G4MI85_LACFM</name>
<dbReference type="GO" id="GO:0008301">
    <property type="term" value="F:DNA binding, bending"/>
    <property type="evidence" value="ECO:0007669"/>
    <property type="project" value="UniProtKB-ARBA"/>
</dbReference>
<accession>A0A1G4MI85</accession>
<dbReference type="GO" id="GO:0033554">
    <property type="term" value="P:cellular response to stress"/>
    <property type="evidence" value="ECO:0007669"/>
    <property type="project" value="UniProtKB-ARBA"/>
</dbReference>
<sequence length="574" mass="61254">MGRRKIAIEPIAEERNRTVTFIKRKAGLFKKAHELAVLCQVDVAVIILGANNTFYEFSSVDTDDLIRHYQNDELPHDVKGPANYGNYTKKDRVVMRNRGRKRARPGVSAPTTAGLPAIVAPTSSAAAPSAARLHKRADAGDDDDADDDDDDDNDDDNDNGNDDNDNENDDNHGETSANKNGEIRRDMRIGPTGASAKPSRGDLDLSAPDPKRPHPDTSPRFNPLQEQVQRQFHNLYAVASQPERPQGAQAPFTRSNLGSGVYAHGSNSTSALRSNSNPLVIENAGSMAGSGTTAPATPRSFDAAMRHQTSTRPVLRVQIPSSAGTAIKSEPSSASSGRATGNSATQFHRSNDGRIELPRPTAPNNDSTPMQQSSVLEKHDKNHYLNAATSAGTLFNGLPSAITGSPLIQQYFATPLQPTPGGNSGPNTLAPALGVQPHGYLLQRQLQMAQQQHSQQLQSQAHSHAQSQSNPHLSNEASVGQLAGSLPSKFASDLVVPSPSTSMAMFHDWTFNRMGNNSSAAGGASATDATSNPTGNPSGNGSSGLTPYITVNQTPLSSKFFNFGEMTEDKDRKT</sequence>
<dbReference type="Gene3D" id="3.40.1810.10">
    <property type="entry name" value="Transcription factor, MADS-box"/>
    <property type="match status" value="1"/>
</dbReference>
<feature type="domain" description="MADS-box" evidence="8">
    <location>
        <begin position="1"/>
        <end position="61"/>
    </location>
</feature>
<dbReference type="InterPro" id="IPR033896">
    <property type="entry name" value="MEF2-like_N"/>
</dbReference>
<feature type="region of interest" description="Disordered" evidence="7">
    <location>
        <begin position="446"/>
        <end position="479"/>
    </location>
</feature>
<feature type="compositionally biased region" description="Low complexity" evidence="7">
    <location>
        <begin position="518"/>
        <end position="547"/>
    </location>
</feature>
<evidence type="ECO:0000256" key="1">
    <source>
        <dbReference type="ARBA" id="ARBA00004123"/>
    </source>
</evidence>
<keyword evidence="5" id="KW-0539">Nucleus</keyword>
<keyword evidence="4" id="KW-0804">Transcription</keyword>
<dbReference type="PANTHER" id="PTHR11945:SF534">
    <property type="entry name" value="MYOCYTE-SPECIFIC ENHANCER FACTOR 2"/>
    <property type="match status" value="1"/>
</dbReference>
<protein>
    <submittedName>
        <fullName evidence="9">LAFE_0G14642g1_1</fullName>
    </submittedName>
</protein>
<dbReference type="CDD" id="cd00265">
    <property type="entry name" value="MADS_MEF2_like"/>
    <property type="match status" value="1"/>
</dbReference>
<dbReference type="FunFam" id="3.40.1810.10:FF:000013">
    <property type="entry name" value="Transcription factor, MADS-box"/>
    <property type="match status" value="1"/>
</dbReference>
<dbReference type="GO" id="GO:0045944">
    <property type="term" value="P:positive regulation of transcription by RNA polymerase II"/>
    <property type="evidence" value="ECO:0007669"/>
    <property type="project" value="InterPro"/>
</dbReference>
<organism evidence="9 10">
    <name type="scientific">Lachancea fermentati</name>
    <name type="common">Zygosaccharomyces fermentati</name>
    <dbReference type="NCBI Taxonomy" id="4955"/>
    <lineage>
        <taxon>Eukaryota</taxon>
        <taxon>Fungi</taxon>
        <taxon>Dikarya</taxon>
        <taxon>Ascomycota</taxon>
        <taxon>Saccharomycotina</taxon>
        <taxon>Saccharomycetes</taxon>
        <taxon>Saccharomycetales</taxon>
        <taxon>Saccharomycetaceae</taxon>
        <taxon>Lachancea</taxon>
    </lineage>
</organism>
<feature type="compositionally biased region" description="Basic and acidic residues" evidence="7">
    <location>
        <begin position="199"/>
        <end position="217"/>
    </location>
</feature>
<dbReference type="Pfam" id="PF00319">
    <property type="entry name" value="SRF-TF"/>
    <property type="match status" value="1"/>
</dbReference>
<evidence type="ECO:0000256" key="6">
    <source>
        <dbReference type="ARBA" id="ARBA00025805"/>
    </source>
</evidence>
<feature type="compositionally biased region" description="Polar residues" evidence="7">
    <location>
        <begin position="362"/>
        <end position="374"/>
    </location>
</feature>
<dbReference type="SMART" id="SM00432">
    <property type="entry name" value="MADS"/>
    <property type="match status" value="1"/>
</dbReference>
<evidence type="ECO:0000256" key="4">
    <source>
        <dbReference type="ARBA" id="ARBA00023163"/>
    </source>
</evidence>
<dbReference type="Proteomes" id="UP000190831">
    <property type="component" value="Chromosome G"/>
</dbReference>
<keyword evidence="3" id="KW-0238">DNA-binding</keyword>
<comment type="subcellular location">
    <subcellularLocation>
        <location evidence="1">Nucleus</location>
    </subcellularLocation>
</comment>
<dbReference type="STRING" id="4955.A0A1G4MI85"/>
<feature type="region of interest" description="Disordered" evidence="7">
    <location>
        <begin position="518"/>
        <end position="549"/>
    </location>
</feature>
<evidence type="ECO:0000256" key="3">
    <source>
        <dbReference type="ARBA" id="ARBA00023125"/>
    </source>
</evidence>
<evidence type="ECO:0000256" key="5">
    <source>
        <dbReference type="ARBA" id="ARBA00023242"/>
    </source>
</evidence>
<keyword evidence="10" id="KW-1185">Reference proteome</keyword>
<dbReference type="InterPro" id="IPR036879">
    <property type="entry name" value="TF_MADSbox_sf"/>
</dbReference>
<feature type="compositionally biased region" description="Low complexity" evidence="7">
    <location>
        <begin position="116"/>
        <end position="131"/>
    </location>
</feature>
<evidence type="ECO:0000259" key="8">
    <source>
        <dbReference type="PROSITE" id="PS50066"/>
    </source>
</evidence>
<dbReference type="EMBL" id="LT598486">
    <property type="protein sequence ID" value="SCW03627.1"/>
    <property type="molecule type" value="Genomic_DNA"/>
</dbReference>
<evidence type="ECO:0000256" key="7">
    <source>
        <dbReference type="SAM" id="MobiDB-lite"/>
    </source>
</evidence>